<accession>A0A6J3M976</accession>
<dbReference type="Gene3D" id="3.90.226.10">
    <property type="entry name" value="2-enoyl-CoA Hydratase, Chain A, domain 1"/>
    <property type="match status" value="1"/>
</dbReference>
<evidence type="ECO:0000313" key="3">
    <source>
        <dbReference type="Proteomes" id="UP000504637"/>
    </source>
</evidence>
<dbReference type="RefSeq" id="XP_033461637.1">
    <property type="nucleotide sequence ID" value="XM_033604553.1"/>
</dbReference>
<proteinExistence type="predicted"/>
<keyword evidence="3" id="KW-1185">Reference proteome</keyword>
<protein>
    <submittedName>
        <fullName evidence="4">ClpP/crotonase</fullName>
    </submittedName>
</protein>
<evidence type="ECO:0000256" key="1">
    <source>
        <dbReference type="ARBA" id="ARBA00023026"/>
    </source>
</evidence>
<dbReference type="InterPro" id="IPR029045">
    <property type="entry name" value="ClpP/crotonase-like_dom_sf"/>
</dbReference>
<dbReference type="InterPro" id="IPR001753">
    <property type="entry name" value="Enoyl-CoA_hydra/iso"/>
</dbReference>
<dbReference type="GO" id="GO:0006635">
    <property type="term" value="P:fatty acid beta-oxidation"/>
    <property type="evidence" value="ECO:0007669"/>
    <property type="project" value="TreeGrafter"/>
</dbReference>
<dbReference type="CDD" id="cd06558">
    <property type="entry name" value="crotonase-like"/>
    <property type="match status" value="1"/>
</dbReference>
<feature type="region of interest" description="Disordered" evidence="2">
    <location>
        <begin position="181"/>
        <end position="202"/>
    </location>
</feature>
<dbReference type="Proteomes" id="UP000504637">
    <property type="component" value="Unplaced"/>
</dbReference>
<feature type="compositionally biased region" description="Basic and acidic residues" evidence="2">
    <location>
        <begin position="181"/>
        <end position="194"/>
    </location>
</feature>
<dbReference type="Pfam" id="PF00378">
    <property type="entry name" value="ECH_1"/>
    <property type="match status" value="1"/>
</dbReference>
<dbReference type="OrthoDB" id="448450at2759"/>
<reference evidence="4" key="3">
    <citation type="submission" date="2025-08" db="UniProtKB">
        <authorList>
            <consortium name="RefSeq"/>
        </authorList>
    </citation>
    <scope>IDENTIFICATION</scope>
    <source>
        <strain evidence="4">CBS 342.82</strain>
    </source>
</reference>
<sequence>MTSSFAHDGAKKVFFATRLAEGVELARSLIDHKKVLVLAMNGPGVGAGAAWFQGSSDLFYAAEGAWLHVTFSQLGLVPENGSAYSWANSLGSHRANEILMLGERVTVEELQKVGMVNRVFPKDGFHDSIQAHLREVLRERDGKSMMEMKRLANAPLREKRIVALFDSWNALSERFVDGEPSRRMGAKKDELEAKRKAKQSKI</sequence>
<name>A0A6J3M976_9PEZI</name>
<evidence type="ECO:0000256" key="2">
    <source>
        <dbReference type="SAM" id="MobiDB-lite"/>
    </source>
</evidence>
<dbReference type="PANTHER" id="PTHR43684:SF3">
    <property type="entry name" value="PEROXISOMAL D3,D2-ENOYL-COA ISOMERASE"/>
    <property type="match status" value="1"/>
</dbReference>
<dbReference type="GO" id="GO:0005782">
    <property type="term" value="C:peroxisomal matrix"/>
    <property type="evidence" value="ECO:0007669"/>
    <property type="project" value="TreeGrafter"/>
</dbReference>
<dbReference type="GeneID" id="54362353"/>
<evidence type="ECO:0000313" key="4">
    <source>
        <dbReference type="RefSeq" id="XP_033461637.1"/>
    </source>
</evidence>
<reference evidence="4" key="1">
    <citation type="submission" date="2020-01" db="EMBL/GenBank/DDBJ databases">
        <authorList>
            <consortium name="DOE Joint Genome Institute"/>
            <person name="Haridas S."/>
            <person name="Albert R."/>
            <person name="Binder M."/>
            <person name="Bloem J."/>
            <person name="Labutti K."/>
            <person name="Salamov A."/>
            <person name="Andreopoulos B."/>
            <person name="Baker S.E."/>
            <person name="Barry K."/>
            <person name="Bills G."/>
            <person name="Bluhm B.H."/>
            <person name="Cannon C."/>
            <person name="Castanera R."/>
            <person name="Culley D.E."/>
            <person name="Daum C."/>
            <person name="Ezra D."/>
            <person name="Gonzalez J.B."/>
            <person name="Henrissat B."/>
            <person name="Kuo A."/>
            <person name="Liang C."/>
            <person name="Lipzen A."/>
            <person name="Lutzoni F."/>
            <person name="Magnuson J."/>
            <person name="Mondo S."/>
            <person name="Nolan M."/>
            <person name="Ohm R."/>
            <person name="Pangilinan J."/>
            <person name="Park H.-J."/>
            <person name="Ramirez L."/>
            <person name="Alfaro M."/>
            <person name="Sun H."/>
            <person name="Tritt A."/>
            <person name="Yoshinaga Y."/>
            <person name="Zwiers L.-H."/>
            <person name="Turgeon B.G."/>
            <person name="Goodwin S.B."/>
            <person name="Spatafora J.W."/>
            <person name="Crous P.W."/>
            <person name="Grigoriev I.V."/>
        </authorList>
    </citation>
    <scope>NUCLEOTIDE SEQUENCE</scope>
    <source>
        <strain evidence="4">CBS 342.82</strain>
    </source>
</reference>
<dbReference type="AlphaFoldDB" id="A0A6J3M976"/>
<dbReference type="SUPFAM" id="SSF52096">
    <property type="entry name" value="ClpP/crotonase"/>
    <property type="match status" value="1"/>
</dbReference>
<organism evidence="4">
    <name type="scientific">Dissoconium aciculare CBS 342.82</name>
    <dbReference type="NCBI Taxonomy" id="1314786"/>
    <lineage>
        <taxon>Eukaryota</taxon>
        <taxon>Fungi</taxon>
        <taxon>Dikarya</taxon>
        <taxon>Ascomycota</taxon>
        <taxon>Pezizomycotina</taxon>
        <taxon>Dothideomycetes</taxon>
        <taxon>Dothideomycetidae</taxon>
        <taxon>Mycosphaerellales</taxon>
        <taxon>Dissoconiaceae</taxon>
        <taxon>Dissoconium</taxon>
    </lineage>
</organism>
<dbReference type="PANTHER" id="PTHR43684">
    <property type="match status" value="1"/>
</dbReference>
<dbReference type="InterPro" id="IPR051053">
    <property type="entry name" value="ECH/Chromodomain_protein"/>
</dbReference>
<keyword evidence="1" id="KW-0843">Virulence</keyword>
<gene>
    <name evidence="4" type="ORF">K489DRAFT_379033</name>
</gene>
<reference evidence="4" key="2">
    <citation type="submission" date="2020-04" db="EMBL/GenBank/DDBJ databases">
        <authorList>
            <consortium name="NCBI Genome Project"/>
        </authorList>
    </citation>
    <scope>NUCLEOTIDE SEQUENCE</scope>
    <source>
        <strain evidence="4">CBS 342.82</strain>
    </source>
</reference>